<evidence type="ECO:0000256" key="2">
    <source>
        <dbReference type="ARBA" id="ARBA00005189"/>
    </source>
</evidence>
<evidence type="ECO:0000256" key="3">
    <source>
        <dbReference type="ARBA" id="ARBA00012243"/>
    </source>
</evidence>
<keyword evidence="9 13" id="KW-0456">Lyase</keyword>
<evidence type="ECO:0000256" key="9">
    <source>
        <dbReference type="ARBA" id="ARBA00023239"/>
    </source>
</evidence>
<gene>
    <name evidence="13" type="ORF">AVDCRST_MAG68-210</name>
</gene>
<evidence type="ECO:0000256" key="8">
    <source>
        <dbReference type="ARBA" id="ARBA00023209"/>
    </source>
</evidence>
<keyword evidence="4" id="KW-0444">Lipid biosynthesis</keyword>
<dbReference type="InterPro" id="IPR033177">
    <property type="entry name" value="PSD-B"/>
</dbReference>
<evidence type="ECO:0000256" key="1">
    <source>
        <dbReference type="ARBA" id="ARBA00001928"/>
    </source>
</evidence>
<comment type="pathway">
    <text evidence="2">Lipid metabolism.</text>
</comment>
<comment type="cofactor">
    <cofactor evidence="1">
        <name>pyruvate</name>
        <dbReference type="ChEBI" id="CHEBI:15361"/>
    </cofactor>
</comment>
<name>A0A6J4K9L0_9BACT</name>
<dbReference type="PANTHER" id="PTHR10067">
    <property type="entry name" value="PHOSPHATIDYLSERINE DECARBOXYLASE"/>
    <property type="match status" value="1"/>
</dbReference>
<evidence type="ECO:0000256" key="4">
    <source>
        <dbReference type="ARBA" id="ARBA00022516"/>
    </source>
</evidence>
<protein>
    <recommendedName>
        <fullName evidence="3">phosphatidylserine decarboxylase</fullName>
        <ecNumber evidence="3">4.1.1.65</ecNumber>
    </recommendedName>
</protein>
<keyword evidence="10" id="KW-1208">Phospholipid metabolism</keyword>
<accession>A0A6J4K9L0</accession>
<keyword evidence="7" id="KW-0865">Zymogen</keyword>
<keyword evidence="8" id="KW-0594">Phospholipid biosynthesis</keyword>
<dbReference type="EC" id="4.1.1.65" evidence="3"/>
<reference evidence="13" key="1">
    <citation type="submission" date="2020-02" db="EMBL/GenBank/DDBJ databases">
        <authorList>
            <person name="Meier V. D."/>
        </authorList>
    </citation>
    <scope>NUCLEOTIDE SEQUENCE</scope>
    <source>
        <strain evidence="13">AVDCRST_MAG68</strain>
    </source>
</reference>
<keyword evidence="6" id="KW-0443">Lipid metabolism</keyword>
<evidence type="ECO:0000256" key="7">
    <source>
        <dbReference type="ARBA" id="ARBA00023145"/>
    </source>
</evidence>
<evidence type="ECO:0000256" key="10">
    <source>
        <dbReference type="ARBA" id="ARBA00023264"/>
    </source>
</evidence>
<evidence type="ECO:0000256" key="11">
    <source>
        <dbReference type="ARBA" id="ARBA00023317"/>
    </source>
</evidence>
<dbReference type="Pfam" id="PF02666">
    <property type="entry name" value="PS_Dcarbxylase"/>
    <property type="match status" value="1"/>
</dbReference>
<keyword evidence="11" id="KW-0670">Pyruvate</keyword>
<evidence type="ECO:0000256" key="6">
    <source>
        <dbReference type="ARBA" id="ARBA00023098"/>
    </source>
</evidence>
<comment type="pathway">
    <text evidence="12">Phospholipid metabolism; phosphatidylethanolamine biosynthesis.</text>
</comment>
<dbReference type="NCBIfam" id="TIGR00163">
    <property type="entry name" value="PS_decarb"/>
    <property type="match status" value="1"/>
</dbReference>
<dbReference type="PANTHER" id="PTHR10067:SF6">
    <property type="entry name" value="PHOSPHATIDYLSERINE DECARBOXYLASE PROENZYME, MITOCHONDRIAL"/>
    <property type="match status" value="1"/>
</dbReference>
<organism evidence="13">
    <name type="scientific">uncultured Gemmatimonadota bacterium</name>
    <dbReference type="NCBI Taxonomy" id="203437"/>
    <lineage>
        <taxon>Bacteria</taxon>
        <taxon>Pseudomonadati</taxon>
        <taxon>Gemmatimonadota</taxon>
        <taxon>environmental samples</taxon>
    </lineage>
</organism>
<dbReference type="GO" id="GO:0004609">
    <property type="term" value="F:phosphatidylserine decarboxylase activity"/>
    <property type="evidence" value="ECO:0007669"/>
    <property type="project" value="UniProtKB-EC"/>
</dbReference>
<evidence type="ECO:0000256" key="12">
    <source>
        <dbReference type="ARBA" id="ARBA00024326"/>
    </source>
</evidence>
<dbReference type="AlphaFoldDB" id="A0A6J4K9L0"/>
<dbReference type="InterPro" id="IPR003817">
    <property type="entry name" value="PS_Dcarbxylase"/>
</dbReference>
<evidence type="ECO:0000313" key="13">
    <source>
        <dbReference type="EMBL" id="CAA9299045.1"/>
    </source>
</evidence>
<dbReference type="UniPathway" id="UPA00558"/>
<keyword evidence="5" id="KW-0210">Decarboxylase</keyword>
<evidence type="ECO:0000256" key="5">
    <source>
        <dbReference type="ARBA" id="ARBA00022793"/>
    </source>
</evidence>
<proteinExistence type="predicted"/>
<dbReference type="EMBL" id="CADCTW010000019">
    <property type="protein sequence ID" value="CAA9299045.1"/>
    <property type="molecule type" value="Genomic_DNA"/>
</dbReference>
<sequence>MSHTDPHPQLPSARARALLRVLGRLPQGALSRAFGRLADTPLPRPLRRPVLGAFARAVGADVTECELPLEEYPSLNRFFVRKLREGARAWPMDPRTAGSPVDGVFGQVGRVTQGKLIQAKGRLYTLAGLLDDGDEWERFEGGAFATIYLSPRDYHRIHSPCDGVVGRARHIPGALLPVNAPAVAHLPELFARNERLLAYIDGPLGRVAMVAVGAYNVGRISAAFDPAWNAPAGASSWVTNRRGHAPATRSYDPPVPIRQGDEIMTFHLGSTVVLVFEPGVELAASSVADAPVRLGSAIAQG</sequence>
<dbReference type="GO" id="GO:0006646">
    <property type="term" value="P:phosphatidylethanolamine biosynthetic process"/>
    <property type="evidence" value="ECO:0007669"/>
    <property type="project" value="UniProtKB-UniPathway"/>
</dbReference>